<feature type="domain" description="Zorya protein ZorC EH" evidence="1">
    <location>
        <begin position="26"/>
        <end position="457"/>
    </location>
</feature>
<organism evidence="2 3">
    <name type="scientific">Desulfobacter latus</name>
    <dbReference type="NCBI Taxonomy" id="2292"/>
    <lineage>
        <taxon>Bacteria</taxon>
        <taxon>Pseudomonadati</taxon>
        <taxon>Thermodesulfobacteriota</taxon>
        <taxon>Desulfobacteria</taxon>
        <taxon>Desulfobacterales</taxon>
        <taxon>Desulfobacteraceae</taxon>
        <taxon>Desulfobacter</taxon>
    </lineage>
</organism>
<keyword evidence="3" id="KW-1185">Reference proteome</keyword>
<protein>
    <recommendedName>
        <fullName evidence="1">Zorya protein ZorC EH domain-containing protein</fullName>
    </recommendedName>
</protein>
<reference evidence="2 3" key="1">
    <citation type="submission" date="2020-06" db="EMBL/GenBank/DDBJ databases">
        <title>High-quality draft genome of sulfate reducer Desulfobacter latus type strain AcrS2 isolated from marine sediment.</title>
        <authorList>
            <person name="Hoppe M."/>
            <person name="Larsen C.K."/>
            <person name="Marshall I.P.G."/>
            <person name="Schramm A."/>
            <person name="Marietou A.G."/>
        </authorList>
    </citation>
    <scope>NUCLEOTIDE SEQUENCE [LARGE SCALE GENOMIC DNA]</scope>
    <source>
        <strain evidence="2 3">AcRS2</strain>
    </source>
</reference>
<dbReference type="InterPro" id="IPR028943">
    <property type="entry name" value="ZorC_EH_Signature_dom"/>
</dbReference>
<dbReference type="AlphaFoldDB" id="A0A850TBC9"/>
<dbReference type="EMBL" id="JACADJ010000104">
    <property type="protein sequence ID" value="NWH06735.1"/>
    <property type="molecule type" value="Genomic_DNA"/>
</dbReference>
<name>A0A850TBC9_9BACT</name>
<dbReference type="RefSeq" id="WP_178368187.1">
    <property type="nucleotide sequence ID" value="NZ_JACADJ010000104.1"/>
</dbReference>
<accession>A0A850TBC9</accession>
<proteinExistence type="predicted"/>
<evidence type="ECO:0000259" key="1">
    <source>
        <dbReference type="Pfam" id="PF15611"/>
    </source>
</evidence>
<gene>
    <name evidence="2" type="ORF">HXW94_17410</name>
</gene>
<dbReference type="Pfam" id="PF15611">
    <property type="entry name" value="EH_Signature"/>
    <property type="match status" value="1"/>
</dbReference>
<dbReference type="Proteomes" id="UP000553343">
    <property type="component" value="Unassembled WGS sequence"/>
</dbReference>
<evidence type="ECO:0000313" key="2">
    <source>
        <dbReference type="EMBL" id="NWH06735.1"/>
    </source>
</evidence>
<comment type="caution">
    <text evidence="2">The sequence shown here is derived from an EMBL/GenBank/DDBJ whole genome shotgun (WGS) entry which is preliminary data.</text>
</comment>
<sequence>MTIKNLTFDLPPLNFEQFQHRMTHQQQRLEKIIKKSGKNSKAYKTTKNEIILRVKRKEKHLENFITDSLTIRALTDLWLEEAFNVRCPVTEQLMDAIFSTRKYPGTISFLQLIRLFFLRFDKCGDLDVLINGLHRSFKEARNKKLPNDIQAIADHYDRLISKQGPEWIVKLAVSKKIDLDTLQQKMGLSYYFNGRFGDVCKYHYYLEQLKALQPNETSPLFSELRKWKVYRAPYKKQKLLGHKIISILIDKAPESELCKEWRDVILNIAGDPRVPKTSLNYMEWWEPLGQQRVNKMQTWLSGFDLLLFLEILENYGKSSGNAVLQRMFPARKKFLEGLYKNKMIHGSRLFVSTSADNYLQSHYKKSELPGYAICKGGASVIYLNIKGHHMVEGSHSFSLWIYDKLPEESSLLDYSINSFEQRELGIGLKEKYEHENIDSLEYPINIRHMPHWQHKTIEAFSKLNIKINPESVFSIEDYQEYKQKYGLSY</sequence>
<evidence type="ECO:0000313" key="3">
    <source>
        <dbReference type="Proteomes" id="UP000553343"/>
    </source>
</evidence>